<feature type="compositionally biased region" description="Basic and acidic residues" evidence="1">
    <location>
        <begin position="311"/>
        <end position="332"/>
    </location>
</feature>
<reference evidence="2" key="1">
    <citation type="journal article" date="2016" name="Insect Biochem. Mol. Biol.">
        <title>Multifaceted biological insights from a draft genome sequence of the tobacco hornworm moth, Manduca sexta.</title>
        <authorList>
            <person name="Kanost M.R."/>
            <person name="Arrese E.L."/>
            <person name="Cao X."/>
            <person name="Chen Y.R."/>
            <person name="Chellapilla S."/>
            <person name="Goldsmith M.R."/>
            <person name="Grosse-Wilde E."/>
            <person name="Heckel D.G."/>
            <person name="Herndon N."/>
            <person name="Jiang H."/>
            <person name="Papanicolaou A."/>
            <person name="Qu J."/>
            <person name="Soulages J.L."/>
            <person name="Vogel H."/>
            <person name="Walters J."/>
            <person name="Waterhouse R.M."/>
            <person name="Ahn S.J."/>
            <person name="Almeida F.C."/>
            <person name="An C."/>
            <person name="Aqrawi P."/>
            <person name="Bretschneider A."/>
            <person name="Bryant W.B."/>
            <person name="Bucks S."/>
            <person name="Chao H."/>
            <person name="Chevignon G."/>
            <person name="Christen J.M."/>
            <person name="Clarke D.F."/>
            <person name="Dittmer N.T."/>
            <person name="Ferguson L.C.F."/>
            <person name="Garavelou S."/>
            <person name="Gordon K.H.J."/>
            <person name="Gunaratna R.T."/>
            <person name="Han Y."/>
            <person name="Hauser F."/>
            <person name="He Y."/>
            <person name="Heidel-Fischer H."/>
            <person name="Hirsh A."/>
            <person name="Hu Y."/>
            <person name="Jiang H."/>
            <person name="Kalra D."/>
            <person name="Klinner C."/>
            <person name="Konig C."/>
            <person name="Kovar C."/>
            <person name="Kroll A.R."/>
            <person name="Kuwar S.S."/>
            <person name="Lee S.L."/>
            <person name="Lehman R."/>
            <person name="Li K."/>
            <person name="Li Z."/>
            <person name="Liang H."/>
            <person name="Lovelace S."/>
            <person name="Lu Z."/>
            <person name="Mansfield J.H."/>
            <person name="McCulloch K.J."/>
            <person name="Mathew T."/>
            <person name="Morton B."/>
            <person name="Muzny D.M."/>
            <person name="Neunemann D."/>
            <person name="Ongeri F."/>
            <person name="Pauchet Y."/>
            <person name="Pu L.L."/>
            <person name="Pyrousis I."/>
            <person name="Rao X.J."/>
            <person name="Redding A."/>
            <person name="Roesel C."/>
            <person name="Sanchez-Gracia A."/>
            <person name="Schaack S."/>
            <person name="Shukla A."/>
            <person name="Tetreau G."/>
            <person name="Wang Y."/>
            <person name="Xiong G.H."/>
            <person name="Traut W."/>
            <person name="Walsh T.K."/>
            <person name="Worley K.C."/>
            <person name="Wu D."/>
            <person name="Wu W."/>
            <person name="Wu Y.Q."/>
            <person name="Zhang X."/>
            <person name="Zou Z."/>
            <person name="Zucker H."/>
            <person name="Briscoe A.D."/>
            <person name="Burmester T."/>
            <person name="Clem R.J."/>
            <person name="Feyereisen R."/>
            <person name="Grimmelikhuijzen C.J.P."/>
            <person name="Hamodrakas S.J."/>
            <person name="Hansson B.S."/>
            <person name="Huguet E."/>
            <person name="Jermiin L.S."/>
            <person name="Lan Q."/>
            <person name="Lehman H.K."/>
            <person name="Lorenzen M."/>
            <person name="Merzendorfer H."/>
            <person name="Michalopoulos I."/>
            <person name="Morton D.B."/>
            <person name="Muthukrishnan S."/>
            <person name="Oakeshott J.G."/>
            <person name="Palmer W."/>
            <person name="Park Y."/>
            <person name="Passarelli A.L."/>
            <person name="Rozas J."/>
            <person name="Schwartz L.M."/>
            <person name="Smith W."/>
            <person name="Southgate A."/>
            <person name="Vilcinskas A."/>
            <person name="Vogt R."/>
            <person name="Wang P."/>
            <person name="Werren J."/>
            <person name="Yu X.Q."/>
            <person name="Zhou J.J."/>
            <person name="Brown S.J."/>
            <person name="Scherer S.E."/>
            <person name="Richards S."/>
            <person name="Blissard G.W."/>
        </authorList>
    </citation>
    <scope>NUCLEOTIDE SEQUENCE</scope>
</reference>
<feature type="compositionally biased region" description="Polar residues" evidence="1">
    <location>
        <begin position="254"/>
        <end position="273"/>
    </location>
</feature>
<feature type="region of interest" description="Disordered" evidence="1">
    <location>
        <begin position="247"/>
        <end position="287"/>
    </location>
</feature>
<organism evidence="2 3">
    <name type="scientific">Manduca sexta</name>
    <name type="common">Tobacco hawkmoth</name>
    <name type="synonym">Tobacco hornworm</name>
    <dbReference type="NCBI Taxonomy" id="7130"/>
    <lineage>
        <taxon>Eukaryota</taxon>
        <taxon>Metazoa</taxon>
        <taxon>Ecdysozoa</taxon>
        <taxon>Arthropoda</taxon>
        <taxon>Hexapoda</taxon>
        <taxon>Insecta</taxon>
        <taxon>Pterygota</taxon>
        <taxon>Neoptera</taxon>
        <taxon>Endopterygota</taxon>
        <taxon>Lepidoptera</taxon>
        <taxon>Glossata</taxon>
        <taxon>Ditrysia</taxon>
        <taxon>Bombycoidea</taxon>
        <taxon>Sphingidae</taxon>
        <taxon>Sphinginae</taxon>
        <taxon>Sphingini</taxon>
        <taxon>Manduca</taxon>
    </lineage>
</organism>
<keyword evidence="3" id="KW-1185">Reference proteome</keyword>
<protein>
    <submittedName>
        <fullName evidence="2">Uncharacterized protein</fullName>
    </submittedName>
</protein>
<dbReference type="Proteomes" id="UP000791440">
    <property type="component" value="Unassembled WGS sequence"/>
</dbReference>
<accession>A0A921Z0L7</accession>
<dbReference type="AlphaFoldDB" id="A0A921Z0L7"/>
<evidence type="ECO:0000256" key="1">
    <source>
        <dbReference type="SAM" id="MobiDB-lite"/>
    </source>
</evidence>
<reference evidence="2" key="2">
    <citation type="submission" date="2020-12" db="EMBL/GenBank/DDBJ databases">
        <authorList>
            <person name="Kanost M."/>
        </authorList>
    </citation>
    <scope>NUCLEOTIDE SEQUENCE</scope>
</reference>
<sequence>MGMSDTITLVFRTLSEIDYECSVEIAAQSDQVFLLVVIKFPGNIGPNCAVNQNAFTVIKKNMCLRLCDSLGERDVHSPYFVVPVRGRIRFRFLSNSSINSDINANLYQVTATSARQRPKEGCFRGNETICTVSGGDFCFSSGVVCDGIKNCGVSDWFDERKSECSLPIEKLGYAPVIAVVAAILCAVMAACHTLLRCLPPLANSFFIFNANEDNRLCIDPVFKPPDVTSYNVETARKISLIPVFSSSSSFSTSDNNETTTQCTQSAYTQPTTVKQDERGRRVSPRKKTIVRTFTEQIHQKIRIVTGRKKGASKEDPETRKVTEEADCVKSKD</sequence>
<feature type="region of interest" description="Disordered" evidence="1">
    <location>
        <begin position="304"/>
        <end position="332"/>
    </location>
</feature>
<evidence type="ECO:0000313" key="3">
    <source>
        <dbReference type="Proteomes" id="UP000791440"/>
    </source>
</evidence>
<comment type="caution">
    <text evidence="2">The sequence shown here is derived from an EMBL/GenBank/DDBJ whole genome shotgun (WGS) entry which is preliminary data.</text>
</comment>
<name>A0A921Z0L7_MANSE</name>
<evidence type="ECO:0000313" key="2">
    <source>
        <dbReference type="EMBL" id="KAG6449144.1"/>
    </source>
</evidence>
<dbReference type="EMBL" id="JH668369">
    <property type="protein sequence ID" value="KAG6449144.1"/>
    <property type="molecule type" value="Genomic_DNA"/>
</dbReference>
<gene>
    <name evidence="2" type="ORF">O3G_MSEX005906</name>
</gene>
<proteinExistence type="predicted"/>